<evidence type="ECO:0000313" key="5">
    <source>
        <dbReference type="Proteomes" id="UP000432516"/>
    </source>
</evidence>
<dbReference type="InterPro" id="IPR027840">
    <property type="entry name" value="DUF4493"/>
</dbReference>
<comment type="caution">
    <text evidence="3">The sequence shown here is derived from an EMBL/GenBank/DDBJ whole genome shotgun (WGS) entry which is preliminary data.</text>
</comment>
<dbReference type="RefSeq" id="WP_087345519.1">
    <property type="nucleotide sequence ID" value="NZ_JADMXS010000058.1"/>
</dbReference>
<feature type="chain" id="PRO_5036030163" evidence="1">
    <location>
        <begin position="26"/>
        <end position="704"/>
    </location>
</feature>
<dbReference type="Pfam" id="PF14900">
    <property type="entry name" value="DUF4493"/>
    <property type="match status" value="1"/>
</dbReference>
<evidence type="ECO:0000313" key="2">
    <source>
        <dbReference type="EMBL" id="MRZ56573.1"/>
    </source>
</evidence>
<name>A0A1Y4I9W9_PARDI</name>
<dbReference type="Proteomes" id="UP000195950">
    <property type="component" value="Unassembled WGS sequence"/>
</dbReference>
<sequence>MMKRINKFYYCILSLFLFTACQEEALMDKTAGFQISLQDGEVAIETKSTPVELGKPAVDKFKLKIVREGVSEPLYEGAYTSQTIPASAGTYAIAASYGDNPVLAWDAPYYFGDTTKVVIKEGEQKSISLKCKVANALASVSFPADAELQKIFSSYWVKVVVGDLSCKLTSDSKRSAYFQAGKQVTFYFEGKKTNGADFSEELKHKDLPSILEAGHNVKLTLKLSDDLLLDIAKVEVKKETITSDIPMDWLPRPKIEAEGFENNVLAFAETESKTAKLNLNTASALQDLKLKFTFGDPQFESLNDKEYLLSVPTDKEKVEKVLGIVLPEIGAEKASLDLTSIVSKLQTNAGTTVENKIEVDAKANNRWSSETVKDQENPNRVYTLRCNKPIFRVNAYPGNVWTKEFTMNPLMEEQVESGDFTILSKDIKYQFSLDGQSGWTDISADLRKADLTPGTNYFIRGLYRGQVASEVAEVKTYPIIELENGNLSSYSVVRGEDGNKWKGYGAQFEWSSWATLNELTTPNCPITAYSYNTRSGTRPVSDIRIGANDNVAVWIITIGYGYGGNSSNPKAVTPSELFLGKYNEKGIEFASHPTGLHFWYKYHPFKGDLSDISISLFSGEQEIGKGILQEENEVSSYKDCILQIIYDEKYKHLSPDRISIVFKSGFNSEVESRESGSLTSSNTANPKFRGSELYIDDISLIYDK</sequence>
<dbReference type="Proteomes" id="UP000432516">
    <property type="component" value="Unassembled WGS sequence"/>
</dbReference>
<dbReference type="EMBL" id="NFJX01000013">
    <property type="protein sequence ID" value="OUP17147.1"/>
    <property type="molecule type" value="Genomic_DNA"/>
</dbReference>
<protein>
    <submittedName>
        <fullName evidence="2">DUF4493 domain-containing protein</fullName>
    </submittedName>
</protein>
<organism evidence="3 4">
    <name type="scientific">Parabacteroides distasonis</name>
    <dbReference type="NCBI Taxonomy" id="823"/>
    <lineage>
        <taxon>Bacteria</taxon>
        <taxon>Pseudomonadati</taxon>
        <taxon>Bacteroidota</taxon>
        <taxon>Bacteroidia</taxon>
        <taxon>Bacteroidales</taxon>
        <taxon>Tannerellaceae</taxon>
        <taxon>Parabacteroides</taxon>
    </lineage>
</organism>
<reference evidence="3" key="2">
    <citation type="journal article" date="2018" name="BMC Genomics">
        <title>Whole genome sequencing and function prediction of 133 gut anaerobes isolated from chicken caecum in pure cultures.</title>
        <authorList>
            <person name="Medvecky M."/>
            <person name="Cejkova D."/>
            <person name="Polansky O."/>
            <person name="Karasova D."/>
            <person name="Kubasova T."/>
            <person name="Cizek A."/>
            <person name="Rychlik I."/>
        </authorList>
    </citation>
    <scope>NUCLEOTIDE SEQUENCE</scope>
    <source>
        <strain evidence="3">An199</strain>
    </source>
</reference>
<gene>
    <name evidence="3" type="ORF">B5F32_14210</name>
    <name evidence="2" type="ORF">GKD68_17870</name>
</gene>
<evidence type="ECO:0000313" key="4">
    <source>
        <dbReference type="Proteomes" id="UP000195950"/>
    </source>
</evidence>
<accession>A0A1Y4I9W9</accession>
<keyword evidence="1" id="KW-0732">Signal</keyword>
<dbReference type="Gene3D" id="2.60.120.890">
    <property type="entry name" value="BT2081, beta-jelly-roll domain"/>
    <property type="match status" value="1"/>
</dbReference>
<dbReference type="PROSITE" id="PS51257">
    <property type="entry name" value="PROKAR_LIPOPROTEIN"/>
    <property type="match status" value="1"/>
</dbReference>
<dbReference type="AlphaFoldDB" id="A0A1Y4I9W9"/>
<reference evidence="4" key="1">
    <citation type="submission" date="2017-04" db="EMBL/GenBank/DDBJ databases">
        <title>Function of individual gut microbiota members based on whole genome sequencing of pure cultures obtained from chicken caecum.</title>
        <authorList>
            <person name="Medvecky M."/>
            <person name="Cejkova D."/>
            <person name="Polansky O."/>
            <person name="Karasova D."/>
            <person name="Kubasova T."/>
            <person name="Cizek A."/>
            <person name="Rychlik I."/>
        </authorList>
    </citation>
    <scope>NUCLEOTIDE SEQUENCE [LARGE SCALE GENOMIC DNA]</scope>
    <source>
        <strain evidence="4">An199</strain>
    </source>
</reference>
<reference evidence="2 5" key="3">
    <citation type="journal article" date="2019" name="Nat. Med.">
        <title>A library of human gut bacterial isolates paired with longitudinal multiomics data enables mechanistic microbiome research.</title>
        <authorList>
            <person name="Poyet M."/>
            <person name="Groussin M."/>
            <person name="Gibbons S.M."/>
            <person name="Avila-Pacheco J."/>
            <person name="Jiang X."/>
            <person name="Kearney S.M."/>
            <person name="Perrotta A.R."/>
            <person name="Berdy B."/>
            <person name="Zhao S."/>
            <person name="Lieberman T.D."/>
            <person name="Swanson P.K."/>
            <person name="Smith M."/>
            <person name="Roesemann S."/>
            <person name="Alexander J.E."/>
            <person name="Rich S.A."/>
            <person name="Livny J."/>
            <person name="Vlamakis H."/>
            <person name="Clish C."/>
            <person name="Bullock K."/>
            <person name="Deik A."/>
            <person name="Scott J."/>
            <person name="Pierce K.A."/>
            <person name="Xavier R.J."/>
            <person name="Alm E.J."/>
        </authorList>
    </citation>
    <scope>NUCLEOTIDE SEQUENCE [LARGE SCALE GENOMIC DNA]</scope>
    <source>
        <strain evidence="2 5">BIOML-A2</strain>
    </source>
</reference>
<evidence type="ECO:0000256" key="1">
    <source>
        <dbReference type="SAM" id="SignalP"/>
    </source>
</evidence>
<dbReference type="InterPro" id="IPR038653">
    <property type="entry name" value="Put_CMD_sf"/>
</dbReference>
<dbReference type="EMBL" id="WKNE01000018">
    <property type="protein sequence ID" value="MRZ56573.1"/>
    <property type="molecule type" value="Genomic_DNA"/>
</dbReference>
<evidence type="ECO:0000313" key="3">
    <source>
        <dbReference type="EMBL" id="OUP17147.1"/>
    </source>
</evidence>
<feature type="signal peptide" evidence="1">
    <location>
        <begin position="1"/>
        <end position="25"/>
    </location>
</feature>
<proteinExistence type="predicted"/>